<keyword evidence="1" id="KW-1133">Transmembrane helix</keyword>
<dbReference type="Proteomes" id="UP001501777">
    <property type="component" value="Unassembled WGS sequence"/>
</dbReference>
<proteinExistence type="predicted"/>
<name>A0ABP6AV37_STRLO</name>
<gene>
    <name evidence="2" type="ORF">GCM10010276_89600</name>
</gene>
<keyword evidence="3" id="KW-1185">Reference proteome</keyword>
<evidence type="ECO:0000256" key="1">
    <source>
        <dbReference type="SAM" id="Phobius"/>
    </source>
</evidence>
<feature type="transmembrane region" description="Helical" evidence="1">
    <location>
        <begin position="23"/>
        <end position="48"/>
    </location>
</feature>
<dbReference type="EMBL" id="BAAASG010000040">
    <property type="protein sequence ID" value="GAA2524304.1"/>
    <property type="molecule type" value="Genomic_DNA"/>
</dbReference>
<keyword evidence="1" id="KW-0812">Transmembrane</keyword>
<sequence length="74" mass="7816">MVGLVLLLERARLIGRTPMDSVLVWPLAVVASMTVVAVAAVLLARFALRGTASEHRAAVLGAVADVVRAVRGRR</sequence>
<organism evidence="2 3">
    <name type="scientific">Streptomyces longisporus</name>
    <dbReference type="NCBI Taxonomy" id="1948"/>
    <lineage>
        <taxon>Bacteria</taxon>
        <taxon>Bacillati</taxon>
        <taxon>Actinomycetota</taxon>
        <taxon>Actinomycetes</taxon>
        <taxon>Kitasatosporales</taxon>
        <taxon>Streptomycetaceae</taxon>
        <taxon>Streptomyces</taxon>
    </lineage>
</organism>
<evidence type="ECO:0000313" key="3">
    <source>
        <dbReference type="Proteomes" id="UP001501777"/>
    </source>
</evidence>
<accession>A0ABP6AV37</accession>
<protein>
    <submittedName>
        <fullName evidence="2">Uncharacterized protein</fullName>
    </submittedName>
</protein>
<comment type="caution">
    <text evidence="2">The sequence shown here is derived from an EMBL/GenBank/DDBJ whole genome shotgun (WGS) entry which is preliminary data.</text>
</comment>
<keyword evidence="1" id="KW-0472">Membrane</keyword>
<reference evidence="3" key="1">
    <citation type="journal article" date="2019" name="Int. J. Syst. Evol. Microbiol.">
        <title>The Global Catalogue of Microorganisms (GCM) 10K type strain sequencing project: providing services to taxonomists for standard genome sequencing and annotation.</title>
        <authorList>
            <consortium name="The Broad Institute Genomics Platform"/>
            <consortium name="The Broad Institute Genome Sequencing Center for Infectious Disease"/>
            <person name="Wu L."/>
            <person name="Ma J."/>
        </authorList>
    </citation>
    <scope>NUCLEOTIDE SEQUENCE [LARGE SCALE GENOMIC DNA]</scope>
    <source>
        <strain evidence="3">JCM 4395</strain>
    </source>
</reference>
<evidence type="ECO:0000313" key="2">
    <source>
        <dbReference type="EMBL" id="GAA2524304.1"/>
    </source>
</evidence>